<proteinExistence type="inferred from homology"/>
<comment type="similarity">
    <text evidence="1 6">Belongs to the sigma-70 factor family. ECF subfamily.</text>
</comment>
<dbReference type="NCBIfam" id="TIGR02937">
    <property type="entry name" value="sigma70-ECF"/>
    <property type="match status" value="1"/>
</dbReference>
<evidence type="ECO:0000256" key="4">
    <source>
        <dbReference type="ARBA" id="ARBA00023125"/>
    </source>
</evidence>
<evidence type="ECO:0000256" key="5">
    <source>
        <dbReference type="ARBA" id="ARBA00023163"/>
    </source>
</evidence>
<dbReference type="PANTHER" id="PTHR43133">
    <property type="entry name" value="RNA POLYMERASE ECF-TYPE SIGMA FACTO"/>
    <property type="match status" value="1"/>
</dbReference>
<accession>A0A7S8C537</accession>
<dbReference type="InterPro" id="IPR013324">
    <property type="entry name" value="RNA_pol_sigma_r3/r4-like"/>
</dbReference>
<dbReference type="Pfam" id="PF04545">
    <property type="entry name" value="Sigma70_r4"/>
    <property type="match status" value="1"/>
</dbReference>
<dbReference type="RefSeq" id="WP_213160930.1">
    <property type="nucleotide sequence ID" value="NZ_CP058214.1"/>
</dbReference>
<evidence type="ECO:0000259" key="8">
    <source>
        <dbReference type="Pfam" id="PF04545"/>
    </source>
</evidence>
<dbReference type="Gene3D" id="1.10.1740.10">
    <property type="match status" value="1"/>
</dbReference>
<evidence type="ECO:0000256" key="3">
    <source>
        <dbReference type="ARBA" id="ARBA00023082"/>
    </source>
</evidence>
<dbReference type="InterPro" id="IPR007627">
    <property type="entry name" value="RNA_pol_sigma70_r2"/>
</dbReference>
<dbReference type="AlphaFoldDB" id="A0A7S8C537"/>
<reference evidence="9 10" key="1">
    <citation type="submission" date="2020-06" db="EMBL/GenBank/DDBJ databases">
        <title>Genome sequence of 2 isolates from Red Sea Mangroves.</title>
        <authorList>
            <person name="Sefrji F."/>
            <person name="Michoud G."/>
            <person name="Merlino G."/>
            <person name="Daffonchio D."/>
        </authorList>
    </citation>
    <scope>NUCLEOTIDE SEQUENCE [LARGE SCALE GENOMIC DNA]</scope>
    <source>
        <strain evidence="9 10">R1DC25</strain>
    </source>
</reference>
<keyword evidence="4 6" id="KW-0238">DNA-binding</keyword>
<dbReference type="EMBL" id="CP058214">
    <property type="protein sequence ID" value="QPC43565.1"/>
    <property type="molecule type" value="Genomic_DNA"/>
</dbReference>
<dbReference type="GO" id="GO:0006352">
    <property type="term" value="P:DNA-templated transcription initiation"/>
    <property type="evidence" value="ECO:0007669"/>
    <property type="project" value="InterPro"/>
</dbReference>
<dbReference type="InterPro" id="IPR007630">
    <property type="entry name" value="RNA_pol_sigma70_r4"/>
</dbReference>
<keyword evidence="2 6" id="KW-0805">Transcription regulation</keyword>
<evidence type="ECO:0000256" key="1">
    <source>
        <dbReference type="ARBA" id="ARBA00010641"/>
    </source>
</evidence>
<evidence type="ECO:0000256" key="2">
    <source>
        <dbReference type="ARBA" id="ARBA00023015"/>
    </source>
</evidence>
<dbReference type="KEGG" id="kmn:HW532_13205"/>
<dbReference type="PROSITE" id="PS01063">
    <property type="entry name" value="SIGMA70_ECF"/>
    <property type="match status" value="1"/>
</dbReference>
<dbReference type="GO" id="GO:0003677">
    <property type="term" value="F:DNA binding"/>
    <property type="evidence" value="ECO:0007669"/>
    <property type="project" value="UniProtKB-KW"/>
</dbReference>
<dbReference type="InterPro" id="IPR013325">
    <property type="entry name" value="RNA_pol_sigma_r2"/>
</dbReference>
<keyword evidence="3 6" id="KW-0731">Sigma factor</keyword>
<dbReference type="Gene3D" id="1.10.10.10">
    <property type="entry name" value="Winged helix-like DNA-binding domain superfamily/Winged helix DNA-binding domain"/>
    <property type="match status" value="1"/>
</dbReference>
<feature type="domain" description="RNA polymerase sigma-70 region 2" evidence="7">
    <location>
        <begin position="20"/>
        <end position="86"/>
    </location>
</feature>
<dbReference type="InterPro" id="IPR014284">
    <property type="entry name" value="RNA_pol_sigma-70_dom"/>
</dbReference>
<name>A0A7S8C537_9HYPH</name>
<dbReference type="InterPro" id="IPR000838">
    <property type="entry name" value="RNA_pol_sigma70_ECF_CS"/>
</dbReference>
<feature type="domain" description="RNA polymerase sigma-70 region 4" evidence="8">
    <location>
        <begin position="122"/>
        <end position="171"/>
    </location>
</feature>
<dbReference type="InterPro" id="IPR036388">
    <property type="entry name" value="WH-like_DNA-bd_sf"/>
</dbReference>
<keyword evidence="10" id="KW-1185">Reference proteome</keyword>
<gene>
    <name evidence="9" type="ORF">HW532_13205</name>
</gene>
<keyword evidence="5 6" id="KW-0804">Transcription</keyword>
<protein>
    <recommendedName>
        <fullName evidence="6">RNA polymerase sigma factor</fullName>
    </recommendedName>
</protein>
<organism evidence="9 10">
    <name type="scientific">Kaustia mangrovi</name>
    <dbReference type="NCBI Taxonomy" id="2593653"/>
    <lineage>
        <taxon>Bacteria</taxon>
        <taxon>Pseudomonadati</taxon>
        <taxon>Pseudomonadota</taxon>
        <taxon>Alphaproteobacteria</taxon>
        <taxon>Hyphomicrobiales</taxon>
        <taxon>Parvibaculaceae</taxon>
        <taxon>Kaustia</taxon>
    </lineage>
</organism>
<dbReference type="InterPro" id="IPR039425">
    <property type="entry name" value="RNA_pol_sigma-70-like"/>
</dbReference>
<dbReference type="SUPFAM" id="SSF88946">
    <property type="entry name" value="Sigma2 domain of RNA polymerase sigma factors"/>
    <property type="match status" value="1"/>
</dbReference>
<dbReference type="Pfam" id="PF04542">
    <property type="entry name" value="Sigma70_r2"/>
    <property type="match status" value="1"/>
</dbReference>
<dbReference type="PANTHER" id="PTHR43133:SF62">
    <property type="entry name" value="RNA POLYMERASE SIGMA FACTOR SIGZ"/>
    <property type="match status" value="1"/>
</dbReference>
<evidence type="ECO:0000313" key="9">
    <source>
        <dbReference type="EMBL" id="QPC43565.1"/>
    </source>
</evidence>
<dbReference type="GO" id="GO:0016987">
    <property type="term" value="F:sigma factor activity"/>
    <property type="evidence" value="ECO:0007669"/>
    <property type="project" value="UniProtKB-KW"/>
</dbReference>
<evidence type="ECO:0000313" key="10">
    <source>
        <dbReference type="Proteomes" id="UP000593594"/>
    </source>
</evidence>
<evidence type="ECO:0000259" key="7">
    <source>
        <dbReference type="Pfam" id="PF04542"/>
    </source>
</evidence>
<sequence length="181" mass="20359">MADLLSRVATGRDRDAFAVLFRHFGPRLKSYMLRRGADAETAEELVQEVMLAVWAKADRYVPARGSVAAWIFTIARNRAIDRLRRQPPVRFADIDDHDGAADEPDGEARLMEGEMEMRVRGALDALPDGQRRIMGLAFLDGLTQAEIAARLALPLGTVKSRMRLAYRKLRASLAEYMEDSR</sequence>
<dbReference type="Proteomes" id="UP000593594">
    <property type="component" value="Chromosome"/>
</dbReference>
<evidence type="ECO:0000256" key="6">
    <source>
        <dbReference type="RuleBase" id="RU000716"/>
    </source>
</evidence>
<dbReference type="CDD" id="cd06171">
    <property type="entry name" value="Sigma70_r4"/>
    <property type="match status" value="1"/>
</dbReference>
<dbReference type="SUPFAM" id="SSF88659">
    <property type="entry name" value="Sigma3 and sigma4 domains of RNA polymerase sigma factors"/>
    <property type="match status" value="1"/>
</dbReference>